<keyword evidence="5 7" id="KW-0720">Serine protease</keyword>
<feature type="active site" evidence="8">
    <location>
        <position position="121"/>
    </location>
</feature>
<dbReference type="GO" id="GO:0006515">
    <property type="term" value="P:protein quality control for misfolded or incompletely synthesized proteins"/>
    <property type="evidence" value="ECO:0007669"/>
    <property type="project" value="TreeGrafter"/>
</dbReference>
<protein>
    <recommendedName>
        <fullName evidence="7 11">ATP-dependent Clp protease proteolytic subunit</fullName>
        <ecNumber evidence="7 10">3.4.21.92</ecNumber>
    </recommendedName>
    <alternativeName>
        <fullName evidence="7">Endopeptidase Clp</fullName>
    </alternativeName>
</protein>
<accession>A0A097KQY6</accession>
<dbReference type="InterPro" id="IPR033135">
    <property type="entry name" value="ClpP_His_AS"/>
</dbReference>
<organism evidence="12">
    <name type="scientific">Elliptochloris bilobata</name>
    <dbReference type="NCBI Taxonomy" id="381761"/>
    <lineage>
        <taxon>Eukaryota</taxon>
        <taxon>Viridiplantae</taxon>
        <taxon>Chlorophyta</taxon>
        <taxon>core chlorophytes</taxon>
        <taxon>Trebouxiophyceae</taxon>
        <taxon>Trebouxiophyceae incertae sedis</taxon>
        <taxon>Elliptochloris clade</taxon>
        <taxon>Elliptochloris</taxon>
    </lineage>
</organism>
<evidence type="ECO:0000256" key="4">
    <source>
        <dbReference type="ARBA" id="ARBA00022801"/>
    </source>
</evidence>
<evidence type="ECO:0000256" key="9">
    <source>
        <dbReference type="PROSITE-ProRule" id="PRU10086"/>
    </source>
</evidence>
<keyword evidence="2 12" id="KW-0934">Plastid</keyword>
<dbReference type="GeneID" id="22161252"/>
<sequence>MASFFATPLNLETFYKKLFSMPIGVPKVPFRMPGEPSAQWVDLYNRLYRERVLFLCQELDDELANQLIGIMLYLNAEEESKGLFLYINSPGGSVTCGIAVYDAMHYVDADVTTICVGTAASMASFVLCGGDRGKRIALPHTRIMIHQPEGGSQGQASEVISESVEVIRIRRQVGIIYAERTGQPLNRISRDMDRDQFMSAREAKEYGLVDEVAVD</sequence>
<dbReference type="GO" id="GO:0004252">
    <property type="term" value="F:serine-type endopeptidase activity"/>
    <property type="evidence" value="ECO:0007669"/>
    <property type="project" value="UniProtKB-UniRule"/>
</dbReference>
<evidence type="ECO:0000256" key="8">
    <source>
        <dbReference type="PROSITE-ProRule" id="PRU10085"/>
    </source>
</evidence>
<evidence type="ECO:0000313" key="12">
    <source>
        <dbReference type="EMBL" id="AIT95569.1"/>
    </source>
</evidence>
<dbReference type="PANTHER" id="PTHR10381:SF15">
    <property type="entry name" value="CHLOROPLASTIC ATP-DEPENDENT CLP PROTEASE PROTEOLYTIC SUBUNIT 1"/>
    <property type="match status" value="1"/>
</dbReference>
<evidence type="ECO:0000256" key="11">
    <source>
        <dbReference type="RuleBase" id="RU003567"/>
    </source>
</evidence>
<evidence type="ECO:0000256" key="5">
    <source>
        <dbReference type="ARBA" id="ARBA00022825"/>
    </source>
</evidence>
<dbReference type="InterPro" id="IPR029045">
    <property type="entry name" value="ClpP/crotonase-like_dom_sf"/>
</dbReference>
<evidence type="ECO:0000256" key="10">
    <source>
        <dbReference type="RuleBase" id="RU000549"/>
    </source>
</evidence>
<dbReference type="Pfam" id="PF00574">
    <property type="entry name" value="CLP_protease"/>
    <property type="match status" value="1"/>
</dbReference>
<dbReference type="InterPro" id="IPR023562">
    <property type="entry name" value="ClpP/TepA"/>
</dbReference>
<evidence type="ECO:0000256" key="3">
    <source>
        <dbReference type="ARBA" id="ARBA00022670"/>
    </source>
</evidence>
<dbReference type="InterPro" id="IPR001907">
    <property type="entry name" value="ClpP"/>
</dbReference>
<dbReference type="GO" id="GO:0009368">
    <property type="term" value="C:endopeptidase Clp complex"/>
    <property type="evidence" value="ECO:0007669"/>
    <property type="project" value="TreeGrafter"/>
</dbReference>
<comment type="subcellular location">
    <subcellularLocation>
        <location evidence="7">Plastid</location>
        <location evidence="7">Chloroplast stroma</location>
    </subcellularLocation>
</comment>
<comment type="subunit">
    <text evidence="7">Component of the chloroplastic Clp protease core complex.</text>
</comment>
<dbReference type="PANTHER" id="PTHR10381">
    <property type="entry name" value="ATP-DEPENDENT CLP PROTEASE PROTEOLYTIC SUBUNIT"/>
    <property type="match status" value="1"/>
</dbReference>
<geneLocation type="chloroplast" evidence="12"/>
<dbReference type="AlphaFoldDB" id="A0A097KQY6"/>
<keyword evidence="12" id="KW-0150">Chloroplast</keyword>
<evidence type="ECO:0000256" key="2">
    <source>
        <dbReference type="ARBA" id="ARBA00022640"/>
    </source>
</evidence>
<dbReference type="RefSeq" id="YP_009106757.1">
    <property type="nucleotide sequence ID" value="NC_025548.1"/>
</dbReference>
<dbReference type="NCBIfam" id="NF001368">
    <property type="entry name" value="PRK00277.1"/>
    <property type="match status" value="1"/>
</dbReference>
<dbReference type="SUPFAM" id="SSF52096">
    <property type="entry name" value="ClpP/crotonase"/>
    <property type="match status" value="1"/>
</dbReference>
<dbReference type="PROSITE" id="PS00381">
    <property type="entry name" value="CLP_PROTEASE_SER"/>
    <property type="match status" value="1"/>
</dbReference>
<comment type="function">
    <text evidence="7">Cleaves peptides in various proteins in a process that requires ATP hydrolysis. Has a chymotrypsin-like activity. Plays a major role in the degradation of misfolded proteins.</text>
</comment>
<keyword evidence="4 7" id="KW-0378">Hydrolase</keyword>
<dbReference type="InterPro" id="IPR018215">
    <property type="entry name" value="ClpP_Ser_AS"/>
</dbReference>
<dbReference type="HAMAP" id="MF_00444">
    <property type="entry name" value="ClpP"/>
    <property type="match status" value="1"/>
</dbReference>
<dbReference type="CDD" id="cd07017">
    <property type="entry name" value="S14_ClpP_2"/>
    <property type="match status" value="1"/>
</dbReference>
<name>A0A097KQY6_9CHLO</name>
<dbReference type="EC" id="3.4.21.92" evidence="7 10"/>
<dbReference type="PRINTS" id="PR00127">
    <property type="entry name" value="CLPPROTEASEP"/>
</dbReference>
<dbReference type="Gene3D" id="3.90.226.10">
    <property type="entry name" value="2-enoyl-CoA Hydratase, Chain A, domain 1"/>
    <property type="match status" value="1"/>
</dbReference>
<dbReference type="EMBL" id="KM462887">
    <property type="protein sequence ID" value="AIT95569.1"/>
    <property type="molecule type" value="Genomic_DNA"/>
</dbReference>
<evidence type="ECO:0000256" key="6">
    <source>
        <dbReference type="ARBA" id="ARBA00034021"/>
    </source>
</evidence>
<feature type="active site" evidence="7 9">
    <location>
        <position position="146"/>
    </location>
</feature>
<dbReference type="PROSITE" id="PS00382">
    <property type="entry name" value="CLP_PROTEASE_HIS"/>
    <property type="match status" value="1"/>
</dbReference>
<dbReference type="GO" id="GO:0004176">
    <property type="term" value="F:ATP-dependent peptidase activity"/>
    <property type="evidence" value="ECO:0007669"/>
    <property type="project" value="InterPro"/>
</dbReference>
<keyword evidence="3 7" id="KW-0645">Protease</keyword>
<dbReference type="GO" id="GO:0051117">
    <property type="term" value="F:ATPase binding"/>
    <property type="evidence" value="ECO:0007669"/>
    <property type="project" value="TreeGrafter"/>
</dbReference>
<feature type="active site" description="Nucleophile" evidence="7">
    <location>
        <position position="121"/>
    </location>
</feature>
<comment type="catalytic activity">
    <reaction evidence="6 7 9">
        <text>Hydrolysis of proteins to small peptides in the presence of ATP and magnesium. alpha-casein is the usual test substrate. In the absence of ATP, only oligopeptides shorter than five residues are hydrolyzed (such as succinyl-Leu-Tyr-|-NHMec, and Leu-Tyr-Leu-|-Tyr-Trp, in which cleavage of the -Tyr-|-Leu- and -Tyr-|-Trp bonds also occurs).</text>
        <dbReference type="EC" id="3.4.21.92"/>
    </reaction>
</comment>
<reference evidence="12" key="1">
    <citation type="journal article" date="2014" name="BMC Evol. Biol.">
        <title>Chloroplast phylogenomic analysis resolves deep-level relationships within the green algal class Trebouxiophyceae.</title>
        <authorList>
            <person name="Lemieux C."/>
            <person name="Otis C."/>
            <person name="Turmel M."/>
        </authorList>
    </citation>
    <scope>NUCLEOTIDE SEQUENCE</scope>
</reference>
<evidence type="ECO:0000256" key="1">
    <source>
        <dbReference type="ARBA" id="ARBA00007039"/>
    </source>
</evidence>
<proteinExistence type="inferred from homology"/>
<dbReference type="GO" id="GO:0009570">
    <property type="term" value="C:chloroplast stroma"/>
    <property type="evidence" value="ECO:0007669"/>
    <property type="project" value="UniProtKB-SubCell"/>
</dbReference>
<gene>
    <name evidence="7 12" type="primary">clpP</name>
</gene>
<comment type="similarity">
    <text evidence="1 7 11">Belongs to the peptidase S14 family.</text>
</comment>
<evidence type="ECO:0000256" key="7">
    <source>
        <dbReference type="HAMAP-Rule" id="MF_00444"/>
    </source>
</evidence>